<organism evidence="1 2">
    <name type="scientific">Ectopseudomonas guguanensis</name>
    <dbReference type="NCBI Taxonomy" id="1198456"/>
    <lineage>
        <taxon>Bacteria</taxon>
        <taxon>Pseudomonadati</taxon>
        <taxon>Pseudomonadota</taxon>
        <taxon>Gammaproteobacteria</taxon>
        <taxon>Pseudomonadales</taxon>
        <taxon>Pseudomonadaceae</taxon>
        <taxon>Ectopseudomonas</taxon>
    </lineage>
</organism>
<dbReference type="EMBL" id="FNJJ01000016">
    <property type="protein sequence ID" value="SDQ02058.1"/>
    <property type="molecule type" value="Genomic_DNA"/>
</dbReference>
<accession>A0A1H0XGI2</accession>
<sequence length="32" mass="3802">MSLIKRLFQPAQPAQQVTTPSVQEHPNFWMYQ</sequence>
<dbReference type="AlphaFoldDB" id="A0A1H0XGI2"/>
<reference evidence="2" key="1">
    <citation type="submission" date="2016-10" db="EMBL/GenBank/DDBJ databases">
        <authorList>
            <person name="Varghese N."/>
            <person name="Submissions S."/>
        </authorList>
    </citation>
    <scope>NUCLEOTIDE SEQUENCE [LARGE SCALE GENOMIC DNA]</scope>
    <source>
        <strain evidence="2">JCM 18416</strain>
    </source>
</reference>
<name>A0A1H0XGI2_9GAMM</name>
<evidence type="ECO:0000313" key="2">
    <source>
        <dbReference type="Proteomes" id="UP000199460"/>
    </source>
</evidence>
<proteinExistence type="predicted"/>
<evidence type="ECO:0000313" key="1">
    <source>
        <dbReference type="EMBL" id="SDQ02058.1"/>
    </source>
</evidence>
<keyword evidence="2" id="KW-1185">Reference proteome</keyword>
<dbReference type="Proteomes" id="UP000199460">
    <property type="component" value="Unassembled WGS sequence"/>
</dbReference>
<gene>
    <name evidence="1" type="ORF">SAMN05216213_11691</name>
</gene>
<protein>
    <submittedName>
        <fullName evidence="1">Uncharacterized protein</fullName>
    </submittedName>
</protein>